<feature type="non-terminal residue" evidence="2">
    <location>
        <position position="1"/>
    </location>
</feature>
<accession>A0AAD8EGQ7</accession>
<reference evidence="2" key="2">
    <citation type="submission" date="2023-05" db="EMBL/GenBank/DDBJ databases">
        <authorList>
            <person name="Fouks B."/>
        </authorList>
    </citation>
    <scope>NUCLEOTIDE SEQUENCE</scope>
    <source>
        <strain evidence="2">Stay&amp;Tobe</strain>
        <tissue evidence="2">Testes</tissue>
    </source>
</reference>
<feature type="region of interest" description="Disordered" evidence="1">
    <location>
        <begin position="1"/>
        <end position="21"/>
    </location>
</feature>
<reference evidence="2" key="1">
    <citation type="journal article" date="2023" name="IScience">
        <title>Live-bearing cockroach genome reveals convergent evolutionary mechanisms linked to viviparity in insects and beyond.</title>
        <authorList>
            <person name="Fouks B."/>
            <person name="Harrison M.C."/>
            <person name="Mikhailova A.A."/>
            <person name="Marchal E."/>
            <person name="English S."/>
            <person name="Carruthers M."/>
            <person name="Jennings E.C."/>
            <person name="Chiamaka E.L."/>
            <person name="Frigard R.A."/>
            <person name="Pippel M."/>
            <person name="Attardo G.M."/>
            <person name="Benoit J.B."/>
            <person name="Bornberg-Bauer E."/>
            <person name="Tobe S.S."/>
        </authorList>
    </citation>
    <scope>NUCLEOTIDE SEQUENCE</scope>
    <source>
        <strain evidence="2">Stay&amp;Tobe</strain>
    </source>
</reference>
<gene>
    <name evidence="2" type="ORF">L9F63_017732</name>
</gene>
<organism evidence="2 3">
    <name type="scientific">Diploptera punctata</name>
    <name type="common">Pacific beetle cockroach</name>
    <dbReference type="NCBI Taxonomy" id="6984"/>
    <lineage>
        <taxon>Eukaryota</taxon>
        <taxon>Metazoa</taxon>
        <taxon>Ecdysozoa</taxon>
        <taxon>Arthropoda</taxon>
        <taxon>Hexapoda</taxon>
        <taxon>Insecta</taxon>
        <taxon>Pterygota</taxon>
        <taxon>Neoptera</taxon>
        <taxon>Polyneoptera</taxon>
        <taxon>Dictyoptera</taxon>
        <taxon>Blattodea</taxon>
        <taxon>Blaberoidea</taxon>
        <taxon>Blaberidae</taxon>
        <taxon>Diplopterinae</taxon>
        <taxon>Diploptera</taxon>
    </lineage>
</organism>
<feature type="region of interest" description="Disordered" evidence="1">
    <location>
        <begin position="297"/>
        <end position="330"/>
    </location>
</feature>
<protein>
    <submittedName>
        <fullName evidence="2">Uncharacterized protein</fullName>
    </submittedName>
</protein>
<feature type="compositionally biased region" description="Polar residues" evidence="1">
    <location>
        <begin position="127"/>
        <end position="169"/>
    </location>
</feature>
<sequence>AALNSAAPQPPAPTPAAHHPPVTQSRMIIHNIKPNPTHQSQNYHGFHSKTTTINFKSENDRHLFMSKIDPKNFDASPRGNRTGTFHANDAANTATPTWNAEMHPNVTVIITTQDKQVTSQLLVQISLPPSNGQRGQTNSMTSMEAPNNTQNTHSVAQGEMDSTTRTNGEASLASLDNGDSAPINIDPPGILAHSQQRPEDQSQSNASMDSEGIAEGDYITVERRDIPAIIIHKEFHPELEKLGWSHLGPHVHLQRLHKPYKTTSRQRGTFIKWKLFSETVKHSSLCRICRQTPTRGHVPTRGTVGRGNDSQSHPCNPAHPLHIQKQQAEL</sequence>
<proteinExistence type="predicted"/>
<dbReference type="Proteomes" id="UP001233999">
    <property type="component" value="Unassembled WGS sequence"/>
</dbReference>
<name>A0AAD8EGQ7_DIPPU</name>
<comment type="caution">
    <text evidence="2">The sequence shown here is derived from an EMBL/GenBank/DDBJ whole genome shotgun (WGS) entry which is preliminary data.</text>
</comment>
<feature type="region of interest" description="Disordered" evidence="1">
    <location>
        <begin position="127"/>
        <end position="214"/>
    </location>
</feature>
<keyword evidence="3" id="KW-1185">Reference proteome</keyword>
<evidence type="ECO:0000313" key="2">
    <source>
        <dbReference type="EMBL" id="KAJ9588972.1"/>
    </source>
</evidence>
<feature type="non-terminal residue" evidence="2">
    <location>
        <position position="330"/>
    </location>
</feature>
<evidence type="ECO:0000256" key="1">
    <source>
        <dbReference type="SAM" id="MobiDB-lite"/>
    </source>
</evidence>
<dbReference type="EMBL" id="JASPKZ010005291">
    <property type="protein sequence ID" value="KAJ9588972.1"/>
    <property type="molecule type" value="Genomic_DNA"/>
</dbReference>
<dbReference type="AlphaFoldDB" id="A0AAD8EGQ7"/>
<evidence type="ECO:0000313" key="3">
    <source>
        <dbReference type="Proteomes" id="UP001233999"/>
    </source>
</evidence>